<dbReference type="RefSeq" id="WP_213041157.1">
    <property type="nucleotide sequence ID" value="NZ_CAJNBJ010000001.1"/>
</dbReference>
<dbReference type="Proteomes" id="UP000675880">
    <property type="component" value="Unassembled WGS sequence"/>
</dbReference>
<keyword evidence="3" id="KW-1185">Reference proteome</keyword>
<evidence type="ECO:0000313" key="2">
    <source>
        <dbReference type="EMBL" id="CAE6715109.1"/>
    </source>
</evidence>
<reference evidence="2 3" key="1">
    <citation type="submission" date="2021-02" db="EMBL/GenBank/DDBJ databases">
        <authorList>
            <person name="Han P."/>
        </authorList>
    </citation>
    <scope>NUCLEOTIDE SEQUENCE [LARGE SCALE GENOMIC DNA]</scope>
    <source>
        <strain evidence="2">Candidatus Nitrospira sp. ZN2</strain>
    </source>
</reference>
<feature type="compositionally biased region" description="Basic and acidic residues" evidence="1">
    <location>
        <begin position="49"/>
        <end position="60"/>
    </location>
</feature>
<name>A0ABM8QTT7_9BACT</name>
<proteinExistence type="predicted"/>
<organism evidence="2 3">
    <name type="scientific">Nitrospira defluvii</name>
    <dbReference type="NCBI Taxonomy" id="330214"/>
    <lineage>
        <taxon>Bacteria</taxon>
        <taxon>Pseudomonadati</taxon>
        <taxon>Nitrospirota</taxon>
        <taxon>Nitrospiria</taxon>
        <taxon>Nitrospirales</taxon>
        <taxon>Nitrospiraceae</taxon>
        <taxon>Nitrospira</taxon>
    </lineage>
</organism>
<evidence type="ECO:0000313" key="3">
    <source>
        <dbReference type="Proteomes" id="UP000675880"/>
    </source>
</evidence>
<gene>
    <name evidence="2" type="ORF">NSPZN2_11409</name>
</gene>
<evidence type="ECO:0008006" key="4">
    <source>
        <dbReference type="Google" id="ProtNLM"/>
    </source>
</evidence>
<dbReference type="EMBL" id="CAJNBJ010000001">
    <property type="protein sequence ID" value="CAE6715109.1"/>
    <property type="molecule type" value="Genomic_DNA"/>
</dbReference>
<feature type="region of interest" description="Disordered" evidence="1">
    <location>
        <begin position="41"/>
        <end position="97"/>
    </location>
</feature>
<protein>
    <recommendedName>
        <fullName evidence="4">Secreted protein</fullName>
    </recommendedName>
</protein>
<accession>A0ABM8QTT7</accession>
<comment type="caution">
    <text evidence="2">The sequence shown here is derived from an EMBL/GenBank/DDBJ whole genome shotgun (WGS) entry which is preliminary data.</text>
</comment>
<evidence type="ECO:0000256" key="1">
    <source>
        <dbReference type="SAM" id="MobiDB-lite"/>
    </source>
</evidence>
<sequence>MLLVCLAVAVGDAAPASTPPADEPDGELLDFLGSWQDEQGRWIDPFTSTDDHAALPHAEPKPNLNGMPAETRKPAQEPSPTSGKDRSRDPLSMETGP</sequence>